<dbReference type="PANTHER" id="PTHR21037">
    <property type="entry name" value="39S RIBOSOMAL PROTEIN L14, MITOCHONDRIAL"/>
    <property type="match status" value="1"/>
</dbReference>
<keyword evidence="6" id="KW-0687">Ribonucleoprotein</keyword>
<keyword evidence="5" id="KW-0496">Mitochondrion</keyword>
<dbReference type="OrthoDB" id="274765at2759"/>
<dbReference type="InterPro" id="IPR000218">
    <property type="entry name" value="Ribosomal_uL14"/>
</dbReference>
<reference evidence="9 10" key="1">
    <citation type="submission" date="2020-06" db="EMBL/GenBank/DDBJ databases">
        <authorList>
            <person name="Li R."/>
            <person name="Bekaert M."/>
        </authorList>
    </citation>
    <scope>NUCLEOTIDE SEQUENCE [LARGE SCALE GENOMIC DNA]</scope>
    <source>
        <strain evidence="10">wild</strain>
    </source>
</reference>
<sequence length="202" mass="22635">MREHAYIDSNIIILSHVSGEFYKIIFHSKILNNIDISRRGTMFPVSSTCMNIANRLTKLTCLTSTFSHNKLFSTSQCLMELRLRSRVRVIDNSPIGKAAATAGKPGKIMHIYNVAAVGRIGDKVMINIMGQKKKGYIVGCRQKQKTNVPRFDTNNVVLVEDSGTPTGTRIRHPLPSCLRHKKYGEKHSGEFTKILSIATKFV</sequence>
<dbReference type="Gene3D" id="2.40.150.20">
    <property type="entry name" value="Ribosomal protein L14"/>
    <property type="match status" value="1"/>
</dbReference>
<dbReference type="GO" id="GO:1990904">
    <property type="term" value="C:ribonucleoprotein complex"/>
    <property type="evidence" value="ECO:0007669"/>
    <property type="project" value="UniProtKB-KW"/>
</dbReference>
<dbReference type="EMBL" id="CACVKT020004598">
    <property type="protein sequence ID" value="CAC5390715.1"/>
    <property type="molecule type" value="Genomic_DNA"/>
</dbReference>
<dbReference type="SUPFAM" id="SSF50193">
    <property type="entry name" value="Ribosomal protein L14"/>
    <property type="match status" value="1"/>
</dbReference>
<evidence type="ECO:0000256" key="2">
    <source>
        <dbReference type="ARBA" id="ARBA00010745"/>
    </source>
</evidence>
<organism evidence="9 10">
    <name type="scientific">Mytilus coruscus</name>
    <name type="common">Sea mussel</name>
    <dbReference type="NCBI Taxonomy" id="42192"/>
    <lineage>
        <taxon>Eukaryota</taxon>
        <taxon>Metazoa</taxon>
        <taxon>Spiralia</taxon>
        <taxon>Lophotrochozoa</taxon>
        <taxon>Mollusca</taxon>
        <taxon>Bivalvia</taxon>
        <taxon>Autobranchia</taxon>
        <taxon>Pteriomorphia</taxon>
        <taxon>Mytilida</taxon>
        <taxon>Mytiloidea</taxon>
        <taxon>Mytilidae</taxon>
        <taxon>Mytilinae</taxon>
        <taxon>Mytilus</taxon>
    </lineage>
</organism>
<dbReference type="GO" id="GO:0005739">
    <property type="term" value="C:mitochondrion"/>
    <property type="evidence" value="ECO:0007669"/>
    <property type="project" value="UniProtKB-SubCell"/>
</dbReference>
<dbReference type="CDD" id="cd00337">
    <property type="entry name" value="Ribosomal_uL14"/>
    <property type="match status" value="1"/>
</dbReference>
<comment type="similarity">
    <text evidence="2">Belongs to the universal ribosomal protein uL14 family.</text>
</comment>
<evidence type="ECO:0000313" key="10">
    <source>
        <dbReference type="Proteomes" id="UP000507470"/>
    </source>
</evidence>
<keyword evidence="10" id="KW-1185">Reference proteome</keyword>
<comment type="subcellular location">
    <subcellularLocation>
        <location evidence="1">Mitochondrion</location>
    </subcellularLocation>
</comment>
<dbReference type="Proteomes" id="UP000507470">
    <property type="component" value="Unassembled WGS sequence"/>
</dbReference>
<name>A0A6J8C2V4_MYTCO</name>
<proteinExistence type="inferred from homology"/>
<dbReference type="PANTHER" id="PTHR21037:SF3">
    <property type="entry name" value="LARGE RIBOSOMAL SUBUNIT PROTEIN UL14M"/>
    <property type="match status" value="1"/>
</dbReference>
<dbReference type="InterPro" id="IPR036853">
    <property type="entry name" value="Ribosomal_uL14_sf"/>
</dbReference>
<accession>A0A6J8C2V4</accession>
<evidence type="ECO:0000256" key="1">
    <source>
        <dbReference type="ARBA" id="ARBA00004173"/>
    </source>
</evidence>
<gene>
    <name evidence="9" type="ORF">MCOR_25794</name>
</gene>
<keyword evidence="3" id="KW-0809">Transit peptide</keyword>
<evidence type="ECO:0000256" key="5">
    <source>
        <dbReference type="ARBA" id="ARBA00023128"/>
    </source>
</evidence>
<dbReference type="GO" id="GO:0003735">
    <property type="term" value="F:structural constituent of ribosome"/>
    <property type="evidence" value="ECO:0007669"/>
    <property type="project" value="InterPro"/>
</dbReference>
<dbReference type="GO" id="GO:0005840">
    <property type="term" value="C:ribosome"/>
    <property type="evidence" value="ECO:0007669"/>
    <property type="project" value="UniProtKB-KW"/>
</dbReference>
<keyword evidence="4" id="KW-0689">Ribosomal protein</keyword>
<evidence type="ECO:0000256" key="7">
    <source>
        <dbReference type="ARBA" id="ARBA00040118"/>
    </source>
</evidence>
<dbReference type="SMART" id="SM01374">
    <property type="entry name" value="Ribosomal_L14"/>
    <property type="match status" value="1"/>
</dbReference>
<dbReference type="HAMAP" id="MF_01367">
    <property type="entry name" value="Ribosomal_uL14"/>
    <property type="match status" value="1"/>
</dbReference>
<protein>
    <recommendedName>
        <fullName evidence="7">Large ribosomal subunit protein uL14m</fullName>
    </recommendedName>
    <alternativeName>
        <fullName evidence="8">39S ribosomal protein L14, mitochondrial</fullName>
    </alternativeName>
</protein>
<dbReference type="GO" id="GO:0006412">
    <property type="term" value="P:translation"/>
    <property type="evidence" value="ECO:0007669"/>
    <property type="project" value="InterPro"/>
</dbReference>
<evidence type="ECO:0000256" key="8">
    <source>
        <dbReference type="ARBA" id="ARBA00042938"/>
    </source>
</evidence>
<evidence type="ECO:0000256" key="6">
    <source>
        <dbReference type="ARBA" id="ARBA00023274"/>
    </source>
</evidence>
<evidence type="ECO:0000313" key="9">
    <source>
        <dbReference type="EMBL" id="CAC5390715.1"/>
    </source>
</evidence>
<evidence type="ECO:0000256" key="4">
    <source>
        <dbReference type="ARBA" id="ARBA00022980"/>
    </source>
</evidence>
<dbReference type="Pfam" id="PF00238">
    <property type="entry name" value="Ribosomal_L14"/>
    <property type="match status" value="1"/>
</dbReference>
<evidence type="ECO:0000256" key="3">
    <source>
        <dbReference type="ARBA" id="ARBA00022946"/>
    </source>
</evidence>
<dbReference type="AlphaFoldDB" id="A0A6J8C2V4"/>